<comment type="caution">
    <text evidence="1">The sequence shown here is derived from an EMBL/GenBank/DDBJ whole genome shotgun (WGS) entry which is preliminary data.</text>
</comment>
<keyword evidence="2" id="KW-1185">Reference proteome</keyword>
<dbReference type="EMBL" id="BTSY01000004">
    <property type="protein sequence ID" value="GMT25402.1"/>
    <property type="molecule type" value="Genomic_DNA"/>
</dbReference>
<accession>A0AAV5W0P1</accession>
<sequence>MSLYDFGAGMQHANFSRQLADLIQQQILKNGCSQKRSIECESDSFHISLMGFGFIPILFLAI</sequence>
<gene>
    <name evidence="1" type="ORF">PFISCL1PPCAC_16699</name>
</gene>
<feature type="non-terminal residue" evidence="1">
    <location>
        <position position="62"/>
    </location>
</feature>
<dbReference type="Proteomes" id="UP001432322">
    <property type="component" value="Unassembled WGS sequence"/>
</dbReference>
<evidence type="ECO:0000313" key="1">
    <source>
        <dbReference type="EMBL" id="GMT25402.1"/>
    </source>
</evidence>
<evidence type="ECO:0000313" key="2">
    <source>
        <dbReference type="Proteomes" id="UP001432322"/>
    </source>
</evidence>
<organism evidence="1 2">
    <name type="scientific">Pristionchus fissidentatus</name>
    <dbReference type="NCBI Taxonomy" id="1538716"/>
    <lineage>
        <taxon>Eukaryota</taxon>
        <taxon>Metazoa</taxon>
        <taxon>Ecdysozoa</taxon>
        <taxon>Nematoda</taxon>
        <taxon>Chromadorea</taxon>
        <taxon>Rhabditida</taxon>
        <taxon>Rhabditina</taxon>
        <taxon>Diplogasteromorpha</taxon>
        <taxon>Diplogasteroidea</taxon>
        <taxon>Neodiplogasteridae</taxon>
        <taxon>Pristionchus</taxon>
    </lineage>
</organism>
<reference evidence="1" key="1">
    <citation type="submission" date="2023-10" db="EMBL/GenBank/DDBJ databases">
        <title>Genome assembly of Pristionchus species.</title>
        <authorList>
            <person name="Yoshida K."/>
            <person name="Sommer R.J."/>
        </authorList>
    </citation>
    <scope>NUCLEOTIDE SEQUENCE</scope>
    <source>
        <strain evidence="1">RS5133</strain>
    </source>
</reference>
<dbReference type="AlphaFoldDB" id="A0AAV5W0P1"/>
<protein>
    <submittedName>
        <fullName evidence="1">Uncharacterized protein</fullName>
    </submittedName>
</protein>
<name>A0AAV5W0P1_9BILA</name>
<proteinExistence type="predicted"/>